<dbReference type="PANTHER" id="PTHR35606:SF4">
    <property type="entry name" value="CELLULOSE-BINDING FAMILY II PROTEIN"/>
    <property type="match status" value="1"/>
</dbReference>
<feature type="region of interest" description="Disordered" evidence="1">
    <location>
        <begin position="26"/>
        <end position="321"/>
    </location>
</feature>
<dbReference type="SUPFAM" id="SSF55486">
    <property type="entry name" value="Metalloproteases ('zincins'), catalytic domain"/>
    <property type="match status" value="1"/>
</dbReference>
<sequence>MPPRHLWHSSVVLIAAALAATSSGVDFTGSSDIVQTPGTVAPGGEMSDTDGAFGATGDGNLESPEQRAPPSSDQQPQPTDLLSTVIQAGNHRGDDSNNPGWVQPNSHDRSQGWISGGSFDHQGWIPPSDQGGGNGDQTGRTFPTGLNAGTSPGGEPIGHENETKGSEDKDSKSTDEETDADDDSSLEYSGFDAGVNPDDDFSLECSGSDEDVSQESDFSLECSDSDDEEAQDSSTPSNETAPAPSLTSSSTGDSPATSTRTNEESNGAEVPSKSAKSTPSSSSDSVSSVTQEDSGKTPASPSKGEHASFGTVTSKPGECVIGDPDEYVTAKDVDWVFENRMGVNQTGNKNWIFDHIVKNKGSLNYCVRWDSKQQLSKTMAAKFKPMLQRQYAAWNRWLVGYGCWPYDEIEINFVGFAVSDMSLLDWKDDSLGLIYEGDLDAEGVPQCPQTCYRFLDNAPNTWTDTSECKGEPFDLTLWPKDGLEGGLGYDWGQEVNLENMLQSIDMEQLTIVAHEIGHGYGLPDFYEESDKPNLDWPVCIMMAGSSMTITDGDGWMLRRAYESIRSRYDFK</sequence>
<accession>A0AAV1USC6</accession>
<evidence type="ECO:0008006" key="5">
    <source>
        <dbReference type="Google" id="ProtNLM"/>
    </source>
</evidence>
<feature type="chain" id="PRO_5044010410" description="Neutral zinc metallopeptidase" evidence="2">
    <location>
        <begin position="25"/>
        <end position="571"/>
    </location>
</feature>
<comment type="caution">
    <text evidence="3">The sequence shown here is derived from an EMBL/GenBank/DDBJ whole genome shotgun (WGS) entry which is preliminary data.</text>
</comment>
<feature type="compositionally biased region" description="Acidic residues" evidence="1">
    <location>
        <begin position="176"/>
        <end position="185"/>
    </location>
</feature>
<evidence type="ECO:0000256" key="1">
    <source>
        <dbReference type="SAM" id="MobiDB-lite"/>
    </source>
</evidence>
<feature type="compositionally biased region" description="Acidic residues" evidence="1">
    <location>
        <begin position="197"/>
        <end position="214"/>
    </location>
</feature>
<dbReference type="Proteomes" id="UP001162060">
    <property type="component" value="Unassembled WGS sequence"/>
</dbReference>
<feature type="compositionally biased region" description="Low complexity" evidence="1">
    <location>
        <begin position="240"/>
        <end position="251"/>
    </location>
</feature>
<evidence type="ECO:0000313" key="3">
    <source>
        <dbReference type="EMBL" id="CAK7937420.1"/>
    </source>
</evidence>
<evidence type="ECO:0000313" key="4">
    <source>
        <dbReference type="Proteomes" id="UP001162060"/>
    </source>
</evidence>
<dbReference type="EMBL" id="CAKLBY020000227">
    <property type="protein sequence ID" value="CAK7937420.1"/>
    <property type="molecule type" value="Genomic_DNA"/>
</dbReference>
<feature type="compositionally biased region" description="Basic and acidic residues" evidence="1">
    <location>
        <begin position="157"/>
        <end position="175"/>
    </location>
</feature>
<feature type="compositionally biased region" description="Low complexity" evidence="1">
    <location>
        <begin position="271"/>
        <end position="292"/>
    </location>
</feature>
<keyword evidence="2" id="KW-0732">Signal</keyword>
<dbReference type="PANTHER" id="PTHR35606">
    <property type="entry name" value="CELLULOSE-BINDING FAMILY II PROTEIN"/>
    <property type="match status" value="1"/>
</dbReference>
<protein>
    <recommendedName>
        <fullName evidence="5">Neutral zinc metallopeptidase</fullName>
    </recommendedName>
</protein>
<feature type="signal peptide" evidence="2">
    <location>
        <begin position="1"/>
        <end position="24"/>
    </location>
</feature>
<feature type="compositionally biased region" description="Polar residues" evidence="1">
    <location>
        <begin position="96"/>
        <end position="105"/>
    </location>
</feature>
<feature type="compositionally biased region" description="Low complexity" evidence="1">
    <location>
        <begin position="49"/>
        <end position="59"/>
    </location>
</feature>
<gene>
    <name evidence="3" type="ORF">PM001_LOCUS22570</name>
</gene>
<proteinExistence type="predicted"/>
<feature type="compositionally biased region" description="Polar residues" evidence="1">
    <location>
        <begin position="26"/>
        <end position="38"/>
    </location>
</feature>
<feature type="compositionally biased region" description="Low complexity" evidence="1">
    <location>
        <begin position="69"/>
        <end position="78"/>
    </location>
</feature>
<evidence type="ECO:0000256" key="2">
    <source>
        <dbReference type="SAM" id="SignalP"/>
    </source>
</evidence>
<dbReference type="AlphaFoldDB" id="A0AAV1USC6"/>
<organism evidence="3 4">
    <name type="scientific">Peronospora matthiolae</name>
    <dbReference type="NCBI Taxonomy" id="2874970"/>
    <lineage>
        <taxon>Eukaryota</taxon>
        <taxon>Sar</taxon>
        <taxon>Stramenopiles</taxon>
        <taxon>Oomycota</taxon>
        <taxon>Peronosporomycetes</taxon>
        <taxon>Peronosporales</taxon>
        <taxon>Peronosporaceae</taxon>
        <taxon>Peronospora</taxon>
    </lineage>
</organism>
<name>A0AAV1USC6_9STRA</name>
<reference evidence="3" key="1">
    <citation type="submission" date="2024-01" db="EMBL/GenBank/DDBJ databases">
        <authorList>
            <person name="Webb A."/>
        </authorList>
    </citation>
    <scope>NUCLEOTIDE SEQUENCE</scope>
    <source>
        <strain evidence="3">Pm1</strain>
    </source>
</reference>